<protein>
    <submittedName>
        <fullName evidence="1">Uncharacterized protein</fullName>
    </submittedName>
</protein>
<evidence type="ECO:0000313" key="1">
    <source>
        <dbReference type="EMBL" id="KAG8234104.1"/>
    </source>
</evidence>
<evidence type="ECO:0000313" key="2">
    <source>
        <dbReference type="Proteomes" id="UP000792457"/>
    </source>
</evidence>
<keyword evidence="2" id="KW-1185">Reference proteome</keyword>
<dbReference type="Proteomes" id="UP000792457">
    <property type="component" value="Unassembled WGS sequence"/>
</dbReference>
<dbReference type="AlphaFoldDB" id="A0A8K0KH37"/>
<gene>
    <name evidence="1" type="ORF">J437_LFUL010951</name>
</gene>
<accession>A0A8K0KH37</accession>
<comment type="caution">
    <text evidence="1">The sequence shown here is derived from an EMBL/GenBank/DDBJ whole genome shotgun (WGS) entry which is preliminary data.</text>
</comment>
<organism evidence="1 2">
    <name type="scientific">Ladona fulva</name>
    <name type="common">Scarce chaser dragonfly</name>
    <name type="synonym">Libellula fulva</name>
    <dbReference type="NCBI Taxonomy" id="123851"/>
    <lineage>
        <taxon>Eukaryota</taxon>
        <taxon>Metazoa</taxon>
        <taxon>Ecdysozoa</taxon>
        <taxon>Arthropoda</taxon>
        <taxon>Hexapoda</taxon>
        <taxon>Insecta</taxon>
        <taxon>Pterygota</taxon>
        <taxon>Palaeoptera</taxon>
        <taxon>Odonata</taxon>
        <taxon>Epiprocta</taxon>
        <taxon>Anisoptera</taxon>
        <taxon>Libelluloidea</taxon>
        <taxon>Libellulidae</taxon>
        <taxon>Ladona</taxon>
    </lineage>
</organism>
<dbReference type="OrthoDB" id="10066550at2759"/>
<dbReference type="EMBL" id="KZ308780">
    <property type="protein sequence ID" value="KAG8234104.1"/>
    <property type="molecule type" value="Genomic_DNA"/>
</dbReference>
<reference evidence="1" key="1">
    <citation type="submission" date="2013-04" db="EMBL/GenBank/DDBJ databases">
        <authorList>
            <person name="Qu J."/>
            <person name="Murali S.C."/>
            <person name="Bandaranaike D."/>
            <person name="Bellair M."/>
            <person name="Blankenburg K."/>
            <person name="Chao H."/>
            <person name="Dinh H."/>
            <person name="Doddapaneni H."/>
            <person name="Downs B."/>
            <person name="Dugan-Rocha S."/>
            <person name="Elkadiri S."/>
            <person name="Gnanaolivu R.D."/>
            <person name="Hernandez B."/>
            <person name="Javaid M."/>
            <person name="Jayaseelan J.C."/>
            <person name="Lee S."/>
            <person name="Li M."/>
            <person name="Ming W."/>
            <person name="Munidasa M."/>
            <person name="Muniz J."/>
            <person name="Nguyen L."/>
            <person name="Ongeri F."/>
            <person name="Osuji N."/>
            <person name="Pu L.-L."/>
            <person name="Puazo M."/>
            <person name="Qu C."/>
            <person name="Quiroz J."/>
            <person name="Raj R."/>
            <person name="Weissenberger G."/>
            <person name="Xin Y."/>
            <person name="Zou X."/>
            <person name="Han Y."/>
            <person name="Richards S."/>
            <person name="Worley K."/>
            <person name="Muzny D."/>
            <person name="Gibbs R."/>
        </authorList>
    </citation>
    <scope>NUCLEOTIDE SEQUENCE</scope>
    <source>
        <strain evidence="1">Sampled in the wild</strain>
    </source>
</reference>
<proteinExistence type="predicted"/>
<reference evidence="1" key="2">
    <citation type="submission" date="2017-10" db="EMBL/GenBank/DDBJ databases">
        <title>Ladona fulva Genome sequencing and assembly.</title>
        <authorList>
            <person name="Murali S."/>
            <person name="Richards S."/>
            <person name="Bandaranaike D."/>
            <person name="Bellair M."/>
            <person name="Blankenburg K."/>
            <person name="Chao H."/>
            <person name="Dinh H."/>
            <person name="Doddapaneni H."/>
            <person name="Dugan-Rocha S."/>
            <person name="Elkadiri S."/>
            <person name="Gnanaolivu R."/>
            <person name="Hernandez B."/>
            <person name="Skinner E."/>
            <person name="Javaid M."/>
            <person name="Lee S."/>
            <person name="Li M."/>
            <person name="Ming W."/>
            <person name="Munidasa M."/>
            <person name="Muniz J."/>
            <person name="Nguyen L."/>
            <person name="Hughes D."/>
            <person name="Osuji N."/>
            <person name="Pu L.-L."/>
            <person name="Puazo M."/>
            <person name="Qu C."/>
            <person name="Quiroz J."/>
            <person name="Raj R."/>
            <person name="Weissenberger G."/>
            <person name="Xin Y."/>
            <person name="Zou X."/>
            <person name="Han Y."/>
            <person name="Worley K."/>
            <person name="Muzny D."/>
            <person name="Gibbs R."/>
        </authorList>
    </citation>
    <scope>NUCLEOTIDE SEQUENCE</scope>
    <source>
        <strain evidence="1">Sampled in the wild</strain>
    </source>
</reference>
<sequence>MERNKIDVLGLSEMRWEGEGEVILDGYKMSSNPTLPRMYSLPKIHKRDVPMRPIISAINSLTWDFKVLLTVISTPPPRLFEEVRLDRSFLNTI</sequence>
<name>A0A8K0KH37_LADFU</name>